<dbReference type="AlphaFoldDB" id="A0A8H7U884"/>
<dbReference type="Proteomes" id="UP000654370">
    <property type="component" value="Unassembled WGS sequence"/>
</dbReference>
<comment type="caution">
    <text evidence="1">The sequence shown here is derived from an EMBL/GenBank/DDBJ whole genome shotgun (WGS) entry which is preliminary data.</text>
</comment>
<reference evidence="1" key="1">
    <citation type="submission" date="2020-12" db="EMBL/GenBank/DDBJ databases">
        <title>Metabolic potential, ecology and presence of endohyphal bacteria is reflected in genomic diversity of Mucoromycotina.</title>
        <authorList>
            <person name="Muszewska A."/>
            <person name="Okrasinska A."/>
            <person name="Steczkiewicz K."/>
            <person name="Drgas O."/>
            <person name="Orlowska M."/>
            <person name="Perlinska-Lenart U."/>
            <person name="Aleksandrzak-Piekarczyk T."/>
            <person name="Szatraj K."/>
            <person name="Zielenkiewicz U."/>
            <person name="Pilsyk S."/>
            <person name="Malc E."/>
            <person name="Mieczkowski P."/>
            <person name="Kruszewska J.S."/>
            <person name="Biernat P."/>
            <person name="Pawlowska J."/>
        </authorList>
    </citation>
    <scope>NUCLEOTIDE SEQUENCE</scope>
    <source>
        <strain evidence="1">WA0000067209</strain>
    </source>
</reference>
<sequence>MGETLFSLLDLTHFTEASDHKQPASTRVSGPIDLTYEQRGGIILEEWGKKWQTIIMEAETALSEPRNPMSDDVYSRFLAMGFYNEIIRKLLAKTITSLIFSKESKFKLCYWAHIYKGMTGNTSAPISKVLGRESKLLKLDDINMSMTDEDRLNRGVSAGEGWRTSLMYLLAVSRKYPQYISKVAARDTAGYLERHRGHGNYAAPMITSDQLGDCGVYLSNTGDAGYGISFHIESSVTKALSLDESEVTFEDAVRLRKFVSIQNWDKTWHFEDFEPITMNNLPQAFSHVTTNHIIK</sequence>
<evidence type="ECO:0000313" key="2">
    <source>
        <dbReference type="Proteomes" id="UP000654370"/>
    </source>
</evidence>
<evidence type="ECO:0000313" key="1">
    <source>
        <dbReference type="EMBL" id="KAG2171637.1"/>
    </source>
</evidence>
<dbReference type="OrthoDB" id="2352099at2759"/>
<accession>A0A8H7U884</accession>
<name>A0A8H7U884_MORIS</name>
<organism evidence="1 2">
    <name type="scientific">Mortierella isabellina</name>
    <name type="common">Filamentous fungus</name>
    <name type="synonym">Umbelopsis isabellina</name>
    <dbReference type="NCBI Taxonomy" id="91625"/>
    <lineage>
        <taxon>Eukaryota</taxon>
        <taxon>Fungi</taxon>
        <taxon>Fungi incertae sedis</taxon>
        <taxon>Mucoromycota</taxon>
        <taxon>Mucoromycotina</taxon>
        <taxon>Umbelopsidomycetes</taxon>
        <taxon>Umbelopsidales</taxon>
        <taxon>Umbelopsidaceae</taxon>
        <taxon>Umbelopsis</taxon>
    </lineage>
</organism>
<keyword evidence="2" id="KW-1185">Reference proteome</keyword>
<protein>
    <submittedName>
        <fullName evidence="1">Uncharacterized protein</fullName>
    </submittedName>
</protein>
<gene>
    <name evidence="1" type="ORF">INT43_008363</name>
</gene>
<dbReference type="EMBL" id="JAEPQZ010000020">
    <property type="protein sequence ID" value="KAG2171637.1"/>
    <property type="molecule type" value="Genomic_DNA"/>
</dbReference>
<proteinExistence type="predicted"/>